<comment type="caution">
    <text evidence="2">The sequence shown here is derived from an EMBL/GenBank/DDBJ whole genome shotgun (WGS) entry which is preliminary data.</text>
</comment>
<feature type="compositionally biased region" description="Basic and acidic residues" evidence="1">
    <location>
        <begin position="93"/>
        <end position="113"/>
    </location>
</feature>
<accession>A0ABY0FCF7</accession>
<evidence type="ECO:0000256" key="1">
    <source>
        <dbReference type="SAM" id="MobiDB-lite"/>
    </source>
</evidence>
<feature type="region of interest" description="Disordered" evidence="1">
    <location>
        <begin position="1"/>
        <end position="64"/>
    </location>
</feature>
<feature type="compositionally biased region" description="Low complexity" evidence="1">
    <location>
        <begin position="13"/>
        <end position="29"/>
    </location>
</feature>
<organism evidence="2 3">
    <name type="scientific">Crenobacter cavernae</name>
    <dbReference type="NCBI Taxonomy" id="2290923"/>
    <lineage>
        <taxon>Bacteria</taxon>
        <taxon>Pseudomonadati</taxon>
        <taxon>Pseudomonadota</taxon>
        <taxon>Betaproteobacteria</taxon>
        <taxon>Neisseriales</taxon>
        <taxon>Neisseriaceae</taxon>
        <taxon>Crenobacter</taxon>
    </lineage>
</organism>
<keyword evidence="3" id="KW-1185">Reference proteome</keyword>
<evidence type="ECO:0000313" key="3">
    <source>
        <dbReference type="Proteomes" id="UP000290682"/>
    </source>
</evidence>
<feature type="region of interest" description="Disordered" evidence="1">
    <location>
        <begin position="92"/>
        <end position="113"/>
    </location>
</feature>
<reference evidence="2 3" key="1">
    <citation type="submission" date="2018-10" db="EMBL/GenBank/DDBJ databases">
        <title>Draft genome of Fastidiocella sp. strain 375T, a bacterium isolated from a karstic cave dripping water.</title>
        <authorList>
            <person name="Coelho C."/>
            <person name="Verissimo A."/>
            <person name="Tiago I."/>
        </authorList>
    </citation>
    <scope>NUCLEOTIDE SEQUENCE [LARGE SCALE GENOMIC DNA]</scope>
    <source>
        <strain evidence="2 3">CAVE-375</strain>
    </source>
</reference>
<dbReference type="Proteomes" id="UP000290682">
    <property type="component" value="Unassembled WGS sequence"/>
</dbReference>
<protein>
    <recommendedName>
        <fullName evidence="4">DUF4136 domain-containing protein</fullName>
    </recommendedName>
</protein>
<evidence type="ECO:0008006" key="4">
    <source>
        <dbReference type="Google" id="ProtNLM"/>
    </source>
</evidence>
<evidence type="ECO:0000313" key="2">
    <source>
        <dbReference type="EMBL" id="RXZ43803.1"/>
    </source>
</evidence>
<feature type="compositionally biased region" description="Polar residues" evidence="1">
    <location>
        <begin position="30"/>
        <end position="46"/>
    </location>
</feature>
<proteinExistence type="predicted"/>
<gene>
    <name evidence="2" type="ORF">EBB06_07970</name>
</gene>
<dbReference type="EMBL" id="REGR01000006">
    <property type="protein sequence ID" value="RXZ43803.1"/>
    <property type="molecule type" value="Genomic_DNA"/>
</dbReference>
<sequence>MSPRSSANLAFDSRSAARAESPSSRATASCVASVSRSCRNASTSARSCACLGSGQRGGDDDDALNWKPTNLAYNPDTRLDPAQAKTIAIGRLGDTRKNPQEIGKSIEDGGNKPVTTKDDVAAWSSDKLKSTLAELGFKLVDNNPQLLIGGEVQNFYVLENTSYKSNVRIKLSASDPSGKVLWQGFAVGNASRFGRSYKLENYYEALSDAYLDAVQNLLKDKEFIAAVK</sequence>
<name>A0ABY0FCF7_9NEIS</name>